<dbReference type="PANTHER" id="PTHR36505:SF1">
    <property type="entry name" value="BLR1072 PROTEIN"/>
    <property type="match status" value="1"/>
</dbReference>
<dbReference type="STRING" id="188906.SAMN04488526_2147"/>
<evidence type="ECO:0000259" key="1">
    <source>
        <dbReference type="Pfam" id="PF05239"/>
    </source>
</evidence>
<evidence type="ECO:0000313" key="3">
    <source>
        <dbReference type="Proteomes" id="UP000199283"/>
    </source>
</evidence>
<keyword evidence="3" id="KW-1185">Reference proteome</keyword>
<proteinExistence type="predicted"/>
<dbReference type="EMBL" id="FNZQ01000003">
    <property type="protein sequence ID" value="SEL17729.1"/>
    <property type="molecule type" value="Genomic_DNA"/>
</dbReference>
<dbReference type="AlphaFoldDB" id="A0A1H7N339"/>
<dbReference type="SUPFAM" id="SSF50346">
    <property type="entry name" value="PRC-barrel domain"/>
    <property type="match status" value="1"/>
</dbReference>
<gene>
    <name evidence="2" type="ORF">SAMN04488526_2147</name>
</gene>
<dbReference type="PANTHER" id="PTHR36505">
    <property type="entry name" value="BLR1072 PROTEIN"/>
    <property type="match status" value="1"/>
</dbReference>
<reference evidence="2 3" key="1">
    <citation type="submission" date="2016-10" db="EMBL/GenBank/DDBJ databases">
        <authorList>
            <person name="de Groot N.N."/>
        </authorList>
    </citation>
    <scope>NUCLEOTIDE SEQUENCE [LARGE SCALE GENOMIC DNA]</scope>
    <source>
        <strain evidence="2 3">DSM 14858</strain>
    </source>
</reference>
<accession>A0A1H7N339</accession>
<name>A0A1H7N339_9RHOB</name>
<evidence type="ECO:0000313" key="2">
    <source>
        <dbReference type="EMBL" id="SEL17729.1"/>
    </source>
</evidence>
<feature type="domain" description="PRC-barrel" evidence="1">
    <location>
        <begin position="9"/>
        <end position="83"/>
    </location>
</feature>
<dbReference type="OrthoDB" id="7274881at2"/>
<dbReference type="RefSeq" id="WP_092762602.1">
    <property type="nucleotide sequence ID" value="NZ_FNZQ01000003.1"/>
</dbReference>
<protein>
    <submittedName>
        <fullName evidence="2">PRC-barrel domain-containing protein</fullName>
    </submittedName>
</protein>
<sequence>MVHDDANLVAAGDVSGTTVYGADNSNVGTIDRVMIDKSSGKVAYAVMSFGGLLGMGGDERPVPWETLTYDKSLGGFRTSITEDQLNDAPAAEEGWERDRDWETRTYQSYGLAPYWI</sequence>
<dbReference type="Pfam" id="PF05239">
    <property type="entry name" value="PRC"/>
    <property type="match status" value="1"/>
</dbReference>
<dbReference type="InterPro" id="IPR011033">
    <property type="entry name" value="PRC_barrel-like_sf"/>
</dbReference>
<dbReference type="InterPro" id="IPR027275">
    <property type="entry name" value="PRC-brl_dom"/>
</dbReference>
<organism evidence="2 3">
    <name type="scientific">Jannaschia helgolandensis</name>
    <dbReference type="NCBI Taxonomy" id="188906"/>
    <lineage>
        <taxon>Bacteria</taxon>
        <taxon>Pseudomonadati</taxon>
        <taxon>Pseudomonadota</taxon>
        <taxon>Alphaproteobacteria</taxon>
        <taxon>Rhodobacterales</taxon>
        <taxon>Roseobacteraceae</taxon>
        <taxon>Jannaschia</taxon>
    </lineage>
</organism>
<dbReference type="Proteomes" id="UP000199283">
    <property type="component" value="Unassembled WGS sequence"/>
</dbReference>
<dbReference type="Gene3D" id="2.30.30.240">
    <property type="entry name" value="PRC-barrel domain"/>
    <property type="match status" value="1"/>
</dbReference>